<dbReference type="PANTHER" id="PTHR11741">
    <property type="entry name" value="ELONGATION FACTOR TS"/>
    <property type="match status" value="1"/>
</dbReference>
<dbReference type="Pfam" id="PF00575">
    <property type="entry name" value="S1"/>
    <property type="match status" value="2"/>
</dbReference>
<keyword evidence="5" id="KW-0496">Mitochondrion</keyword>
<dbReference type="GO" id="GO:0003746">
    <property type="term" value="F:translation elongation factor activity"/>
    <property type="evidence" value="ECO:0007669"/>
    <property type="project" value="UniProtKB-UniRule"/>
</dbReference>
<dbReference type="PROSITE" id="PS01127">
    <property type="entry name" value="EF_TS_2"/>
    <property type="match status" value="1"/>
</dbReference>
<dbReference type="FunFam" id="1.10.286.20:FF:000001">
    <property type="entry name" value="Elongation factor Ts"/>
    <property type="match status" value="1"/>
</dbReference>
<evidence type="ECO:0000256" key="6">
    <source>
        <dbReference type="RuleBase" id="RU000642"/>
    </source>
</evidence>
<feature type="region of interest" description="Disordered" evidence="7">
    <location>
        <begin position="851"/>
        <end position="956"/>
    </location>
</feature>
<feature type="region of interest" description="Disordered" evidence="7">
    <location>
        <begin position="617"/>
        <end position="690"/>
    </location>
</feature>
<dbReference type="Gene3D" id="3.30.479.20">
    <property type="entry name" value="Elongation factor Ts, dimerisation domain"/>
    <property type="match status" value="2"/>
</dbReference>
<feature type="domain" description="S1 motif" evidence="8">
    <location>
        <begin position="545"/>
        <end position="614"/>
    </location>
</feature>
<evidence type="ECO:0000313" key="10">
    <source>
        <dbReference type="Proteomes" id="UP000279271"/>
    </source>
</evidence>
<feature type="region of interest" description="Disordered" evidence="7">
    <location>
        <begin position="1010"/>
        <end position="1046"/>
    </location>
</feature>
<dbReference type="NCBIfam" id="TIGR00116">
    <property type="entry name" value="tsf"/>
    <property type="match status" value="2"/>
</dbReference>
<comment type="similarity">
    <text evidence="1 5 6">Belongs to the EF-Ts family.</text>
</comment>
<feature type="compositionally biased region" description="Low complexity" evidence="7">
    <location>
        <begin position="932"/>
        <end position="942"/>
    </location>
</feature>
<evidence type="ECO:0000256" key="7">
    <source>
        <dbReference type="SAM" id="MobiDB-lite"/>
    </source>
</evidence>
<evidence type="ECO:0000256" key="3">
    <source>
        <dbReference type="ARBA" id="ARBA00022917"/>
    </source>
</evidence>
<dbReference type="InterPro" id="IPR036402">
    <property type="entry name" value="EF-Ts_dimer_sf"/>
</dbReference>
<name>A0A3M7L3C4_AUXPR</name>
<dbReference type="PANTHER" id="PTHR11741:SF10">
    <property type="entry name" value="POLYPROTEIN OF EF-TS, CHLOROPLASTIC"/>
    <property type="match status" value="1"/>
</dbReference>
<dbReference type="Gene3D" id="1.10.286.20">
    <property type="match status" value="2"/>
</dbReference>
<comment type="function">
    <text evidence="4 5 6">Associates with the EF-Tu.GDP complex and induces the exchange of GDP to GTP. It remains bound to the aminoacyl-tRNA.EF-Tu.GTP complex up to the GTP hydrolysis stage on the ribosome.</text>
</comment>
<evidence type="ECO:0000256" key="1">
    <source>
        <dbReference type="ARBA" id="ARBA00005532"/>
    </source>
</evidence>
<evidence type="ECO:0000256" key="4">
    <source>
        <dbReference type="ARBA" id="ARBA00025453"/>
    </source>
</evidence>
<dbReference type="PROSITE" id="PS01126">
    <property type="entry name" value="EF_TS_1"/>
    <property type="match status" value="1"/>
</dbReference>
<reference evidence="10" key="1">
    <citation type="journal article" date="2018" name="Algal Res.">
        <title>Characterization of plant carbon substrate utilization by Auxenochlorella protothecoides.</title>
        <authorList>
            <person name="Vogler B.W."/>
            <person name="Starkenburg S.R."/>
            <person name="Sudasinghe N."/>
            <person name="Schambach J.Y."/>
            <person name="Rollin J.A."/>
            <person name="Pattathil S."/>
            <person name="Barry A.N."/>
        </authorList>
    </citation>
    <scope>NUCLEOTIDE SEQUENCE [LARGE SCALE GENOMIC DNA]</scope>
    <source>
        <strain evidence="10">UTEX 25</strain>
    </source>
</reference>
<proteinExistence type="inferred from homology"/>
<dbReference type="EMBL" id="QOKY01000154">
    <property type="protein sequence ID" value="RMZ56032.1"/>
    <property type="molecule type" value="Genomic_DNA"/>
</dbReference>
<organism evidence="9 10">
    <name type="scientific">Auxenochlorella protothecoides</name>
    <name type="common">Green microalga</name>
    <name type="synonym">Chlorella protothecoides</name>
    <dbReference type="NCBI Taxonomy" id="3075"/>
    <lineage>
        <taxon>Eukaryota</taxon>
        <taxon>Viridiplantae</taxon>
        <taxon>Chlorophyta</taxon>
        <taxon>core chlorophytes</taxon>
        <taxon>Trebouxiophyceae</taxon>
        <taxon>Chlorellales</taxon>
        <taxon>Chlorellaceae</taxon>
        <taxon>Auxenochlorella</taxon>
    </lineage>
</organism>
<feature type="compositionally biased region" description="Low complexity" evidence="7">
    <location>
        <begin position="647"/>
        <end position="666"/>
    </location>
</feature>
<dbReference type="CDD" id="cd14275">
    <property type="entry name" value="UBA_EF-Ts"/>
    <property type="match status" value="2"/>
</dbReference>
<dbReference type="PROSITE" id="PS50126">
    <property type="entry name" value="S1"/>
    <property type="match status" value="2"/>
</dbReference>
<dbReference type="Gene3D" id="1.10.8.10">
    <property type="entry name" value="DNA helicase RuvA subunit, C-terminal domain"/>
    <property type="match status" value="2"/>
</dbReference>
<evidence type="ECO:0000313" key="9">
    <source>
        <dbReference type="EMBL" id="RMZ56032.1"/>
    </source>
</evidence>
<feature type="domain" description="S1 motif" evidence="8">
    <location>
        <begin position="700"/>
        <end position="775"/>
    </location>
</feature>
<dbReference type="InterPro" id="IPR012340">
    <property type="entry name" value="NA-bd_OB-fold"/>
</dbReference>
<dbReference type="HAMAP" id="MF_00050">
    <property type="entry name" value="EF_Ts"/>
    <property type="match status" value="2"/>
</dbReference>
<dbReference type="Proteomes" id="UP000279271">
    <property type="component" value="Unassembled WGS sequence"/>
</dbReference>
<dbReference type="InterPro" id="IPR014039">
    <property type="entry name" value="Transl_elong_EFTs/EF1B_dimer"/>
</dbReference>
<comment type="caution">
    <text evidence="9">The sequence shown here is derived from an EMBL/GenBank/DDBJ whole genome shotgun (WGS) entry which is preliminary data.</text>
</comment>
<dbReference type="GO" id="GO:0003676">
    <property type="term" value="F:nucleic acid binding"/>
    <property type="evidence" value="ECO:0007669"/>
    <property type="project" value="InterPro"/>
</dbReference>
<dbReference type="InterPro" id="IPR018101">
    <property type="entry name" value="Transl_elong_Ts_CS"/>
</dbReference>
<dbReference type="FunFam" id="1.10.8.10:FF:000001">
    <property type="entry name" value="Elongation factor Ts"/>
    <property type="match status" value="2"/>
</dbReference>
<gene>
    <name evidence="5" type="primary">EFTS</name>
    <name evidence="9" type="ORF">APUTEX25_004456</name>
</gene>
<dbReference type="Gene3D" id="2.40.50.140">
    <property type="entry name" value="Nucleic acid-binding proteins"/>
    <property type="match status" value="2"/>
</dbReference>
<keyword evidence="2 5" id="KW-0251">Elongation factor</keyword>
<dbReference type="SUPFAM" id="SSF50249">
    <property type="entry name" value="Nucleic acid-binding proteins"/>
    <property type="match status" value="2"/>
</dbReference>
<evidence type="ECO:0000259" key="8">
    <source>
        <dbReference type="PROSITE" id="PS50126"/>
    </source>
</evidence>
<protein>
    <recommendedName>
        <fullName evidence="5">Elongation factor Ts, mitochondrial</fullName>
        <shortName evidence="5">EF-Ts</shortName>
        <shortName evidence="5">EF-TsMt</shortName>
    </recommendedName>
</protein>
<sequence>MSAFGGVTWVQAWEAPIPPLGQTFAVRGGGGGGHDARAAQLSLLSATRVHVLPALPTLELTLEHSDAASARLPEGLGLQPGAVAAAAAGGSAAAAEPWPCLRLLGGQRASLLLRVRNRGRVPAARAALEATCASASASGTAAARSEGLARLEVEVGALAAGLPLAPGAELTVPVDVAMPAHAPRGGDAEASGGAPPCELRFALDYGGAGAGPALGRRSVLVADVAPLRSVAVGRARFCAVPGVDAAAGGGTATARTTFILLVAATNRSAWHLDVRLARVSGGPDAGRCSAGVTLAPGESAEVAHALSTADEAAVASAVLARGEAGSAGSTIMRRPGASAATVPEDGLEALRSVAAHALASALELRFTPAEGGGGGAAAQDGRVPLPERELSASLARPVLARLAGGGAVQGTLSATGGAGARACDLPPDALLEVVSSGRDGSSPGHSLAALVCDIRLLLSPGKEPLTHSVSLRLAAPGRYRIGVEDLGCSWEDPDQAADGGRAPPLLDVEPCYIHSARRYNQGYPSRGPKVQGPARTLAVTDLEVGKTYTGTVMAIIKIGAFINVGAKTDGLLHISQISTEYVSSVTDRLQVGQEVEVRVLTIEPDGLKFALTMIAEGAKPKPSHTPRRDSSAGGGARPGSDGGAARGAGARQGSSSSYSGRGPTGAAPGGSGAAATVARKSSAGRDSGAPARRKLNVKVGDVLMGKIANVATFGAFVDVGDGTTGLLHYSEMKLPEGVTDVTSAFKPGQEVEVLITSLKPDKRGNRGSKIGLTMRSKTEVELDRKLKSGGLRTEGAGGAPEDAEEFHAMGQALKMAGLNLSLYPKASSVSVGGGSEVPAADQLVSDDVLISDSSPAEESQSAASSPDAVSSPLVDSAPVVDDSPLTTKEEETVEELATAEVDAPSVVDNLDTSSLATDAIGSPAKDKPLDVAAAETAAPEEGPAAEEVPDGSPEGAHVPAAVEEEAAPPVSEAAAPEAASVGLASADSLVADMAEQAESAEQVSPLRAVQAAAQPEEASAPKVALSTGAGQENEGANPAATEAAAPGAASLDAIKRLRGETGAGIMDCKQALQKNGGDEESAREWLRKKGLASAEKKAGRSATEGAIWSFVHGSKIGVLLEVNSETDFVARSDEFKDLAADLAMQVAACAGVDVVNLEDVPAAEIEREREIEMGKEDLLKKPEAIRGKMVDGRLQKYAASRALLEQPFIRNTDLSVAEHLKGVAAKLGENIQVRRFIRYNLGEGLVGRTNNLAAEVDAQVAAMSSASQSGKAAAPAPEAAAADGGSGSEAATAVITISPLAIKELRAETGAGIMACKAALREANGDAQAASEALRKKGLASAEKKAGRAAAEGVIGAYIHSGNRTGVMVEVNCESDFVARGEAFSELVENIALQLVASGSVQYVSVADIPEEVRRREAEIEAAKEDLASKPEAIRSKIVAGRVDKLLTQQTLLHQTFIRDPTKTVEDVVKEHVSKLGENIQIRRFARFNLGEGLEKKTSDFAAEVAAQTGGKA</sequence>
<feature type="compositionally biased region" description="Gly residues" evidence="7">
    <location>
        <begin position="632"/>
        <end position="646"/>
    </location>
</feature>
<dbReference type="SUPFAM" id="SSF54713">
    <property type="entry name" value="Elongation factor Ts (EF-Ts), dimerisation domain"/>
    <property type="match status" value="2"/>
</dbReference>
<feature type="compositionally biased region" description="Low complexity" evidence="7">
    <location>
        <begin position="1010"/>
        <end position="1021"/>
    </location>
</feature>
<dbReference type="InterPro" id="IPR001816">
    <property type="entry name" value="Transl_elong_EFTs/EF1B"/>
</dbReference>
<dbReference type="Pfam" id="PF00889">
    <property type="entry name" value="EF_TS"/>
    <property type="match status" value="2"/>
</dbReference>
<dbReference type="InterPro" id="IPR003029">
    <property type="entry name" value="S1_domain"/>
</dbReference>
<feature type="compositionally biased region" description="Low complexity" evidence="7">
    <location>
        <begin position="1033"/>
        <end position="1046"/>
    </location>
</feature>
<feature type="compositionally biased region" description="Low complexity" evidence="7">
    <location>
        <begin position="851"/>
        <end position="876"/>
    </location>
</feature>
<dbReference type="InterPro" id="IPR009060">
    <property type="entry name" value="UBA-like_sf"/>
</dbReference>
<dbReference type="SUPFAM" id="SSF46934">
    <property type="entry name" value="UBA-like"/>
    <property type="match status" value="2"/>
</dbReference>
<dbReference type="GO" id="GO:0005739">
    <property type="term" value="C:mitochondrion"/>
    <property type="evidence" value="ECO:0007669"/>
    <property type="project" value="UniProtKB-SubCell"/>
</dbReference>
<accession>A0A3M7L3C4</accession>
<dbReference type="SMART" id="SM00316">
    <property type="entry name" value="S1"/>
    <property type="match status" value="2"/>
</dbReference>
<keyword evidence="3 5" id="KW-0648">Protein biosynthesis</keyword>
<dbReference type="GO" id="GO:0070125">
    <property type="term" value="P:mitochondrial translational elongation"/>
    <property type="evidence" value="ECO:0007669"/>
    <property type="project" value="TreeGrafter"/>
</dbReference>
<evidence type="ECO:0000256" key="2">
    <source>
        <dbReference type="ARBA" id="ARBA00022768"/>
    </source>
</evidence>
<evidence type="ECO:0000256" key="5">
    <source>
        <dbReference type="HAMAP-Rule" id="MF_03135"/>
    </source>
</evidence>
<comment type="subcellular location">
    <subcellularLocation>
        <location evidence="5">Mitochondrion</location>
    </subcellularLocation>
</comment>